<proteinExistence type="inferred from homology"/>
<feature type="region of interest" description="Disordered" evidence="4">
    <location>
        <begin position="80"/>
        <end position="115"/>
    </location>
</feature>
<organism evidence="5 6">
    <name type="scientific">Limimonas halophila</name>
    <dbReference type="NCBI Taxonomy" id="1082479"/>
    <lineage>
        <taxon>Bacteria</taxon>
        <taxon>Pseudomonadati</taxon>
        <taxon>Pseudomonadota</taxon>
        <taxon>Alphaproteobacteria</taxon>
        <taxon>Rhodospirillales</taxon>
        <taxon>Rhodovibrionaceae</taxon>
        <taxon>Limimonas</taxon>
    </lineage>
</organism>
<dbReference type="STRING" id="1082479.SAMN05216241_10516"/>
<comment type="similarity">
    <text evidence="3">Belongs to the bacterial ribosomal protein bS16 family.</text>
</comment>
<evidence type="ECO:0000313" key="5">
    <source>
        <dbReference type="EMBL" id="SDG06610.1"/>
    </source>
</evidence>
<accession>A0A1G7R9F5</accession>
<keyword evidence="2 3" id="KW-0687">Ribonucleoprotein</keyword>
<evidence type="ECO:0000256" key="1">
    <source>
        <dbReference type="ARBA" id="ARBA00022980"/>
    </source>
</evidence>
<dbReference type="RefSeq" id="WP_218119157.1">
    <property type="nucleotide sequence ID" value="NZ_FNCE01000005.1"/>
</dbReference>
<dbReference type="AlphaFoldDB" id="A0A1G7R9F5"/>
<dbReference type="NCBIfam" id="TIGR00002">
    <property type="entry name" value="S16"/>
    <property type="match status" value="1"/>
</dbReference>
<dbReference type="PANTHER" id="PTHR12919">
    <property type="entry name" value="30S RIBOSOMAL PROTEIN S16"/>
    <property type="match status" value="1"/>
</dbReference>
<name>A0A1G7R9F5_9PROT</name>
<dbReference type="Pfam" id="PF00886">
    <property type="entry name" value="Ribosomal_S16"/>
    <property type="match status" value="1"/>
</dbReference>
<evidence type="ECO:0000313" key="6">
    <source>
        <dbReference type="Proteomes" id="UP000199415"/>
    </source>
</evidence>
<evidence type="ECO:0000256" key="2">
    <source>
        <dbReference type="ARBA" id="ARBA00023274"/>
    </source>
</evidence>
<dbReference type="Gene3D" id="3.30.1320.10">
    <property type="match status" value="1"/>
</dbReference>
<sequence length="115" mass="13319">MALAIRLMRKGAKKRPFYRIVVAEKDAPRDGRFVDQIGFYNPMVPPDHPERYKIHSERATQWLNNGAKPTDRVHRLLEKEELITPRSIPQQTRNHIPKAERPRKGRGTGRSGSRA</sequence>
<protein>
    <recommendedName>
        <fullName evidence="3">Small ribosomal subunit protein bS16</fullName>
    </recommendedName>
</protein>
<dbReference type="InterPro" id="IPR023803">
    <property type="entry name" value="Ribosomal_bS16_dom_sf"/>
</dbReference>
<dbReference type="Proteomes" id="UP000199415">
    <property type="component" value="Unassembled WGS sequence"/>
</dbReference>
<dbReference type="EMBL" id="FNCE01000005">
    <property type="protein sequence ID" value="SDG06610.1"/>
    <property type="molecule type" value="Genomic_DNA"/>
</dbReference>
<reference evidence="5 6" key="1">
    <citation type="submission" date="2016-10" db="EMBL/GenBank/DDBJ databases">
        <authorList>
            <person name="de Groot N.N."/>
        </authorList>
    </citation>
    <scope>NUCLEOTIDE SEQUENCE [LARGE SCALE GENOMIC DNA]</scope>
    <source>
        <strain evidence="5 6">DSM 25584</strain>
    </source>
</reference>
<gene>
    <name evidence="3" type="primary">rpsP</name>
    <name evidence="5" type="ORF">SAMN05216241_10516</name>
</gene>
<keyword evidence="1 3" id="KW-0689">Ribosomal protein</keyword>
<keyword evidence="6" id="KW-1185">Reference proteome</keyword>
<evidence type="ECO:0000256" key="4">
    <source>
        <dbReference type="SAM" id="MobiDB-lite"/>
    </source>
</evidence>
<dbReference type="GO" id="GO:0003735">
    <property type="term" value="F:structural constituent of ribosome"/>
    <property type="evidence" value="ECO:0007669"/>
    <property type="project" value="InterPro"/>
</dbReference>
<dbReference type="PANTHER" id="PTHR12919:SF20">
    <property type="entry name" value="SMALL RIBOSOMAL SUBUNIT PROTEIN BS16M"/>
    <property type="match status" value="1"/>
</dbReference>
<dbReference type="HAMAP" id="MF_00385">
    <property type="entry name" value="Ribosomal_bS16"/>
    <property type="match status" value="1"/>
</dbReference>
<dbReference type="InterPro" id="IPR000307">
    <property type="entry name" value="Ribosomal_bS16"/>
</dbReference>
<evidence type="ECO:0000256" key="3">
    <source>
        <dbReference type="HAMAP-Rule" id="MF_00385"/>
    </source>
</evidence>
<dbReference type="GO" id="GO:0006412">
    <property type="term" value="P:translation"/>
    <property type="evidence" value="ECO:0007669"/>
    <property type="project" value="UniProtKB-UniRule"/>
</dbReference>
<dbReference type="GO" id="GO:0015935">
    <property type="term" value="C:small ribosomal subunit"/>
    <property type="evidence" value="ECO:0007669"/>
    <property type="project" value="TreeGrafter"/>
</dbReference>
<dbReference type="GO" id="GO:0005737">
    <property type="term" value="C:cytoplasm"/>
    <property type="evidence" value="ECO:0007669"/>
    <property type="project" value="UniProtKB-ARBA"/>
</dbReference>
<dbReference type="SUPFAM" id="SSF54565">
    <property type="entry name" value="Ribosomal protein S16"/>
    <property type="match status" value="1"/>
</dbReference>